<sequence length="514" mass="56251">MSPSSRRGRRSDPPVDDTPLDAPTIDVEARTGFLLRHGREFAGERSVPTGSAMVAALARLGVRSSNADVSHWEKGVTPASATVIEAYEQITGAPPGLLRGIIDTLRRCYRGGRLPPRRVDRRRLDLAEVTARCEVVLRGSPRGIDWLHFADLLNEERVVLPAFLVDEPTTRLVSEMSRSVAAAYLTRYEALASILDSPYGARAQTFVQDAVLDERTQVLLDPICVLAETPVPDRIGWLAELLADPRPKVVLGAAYALDVACETGRLPEQTLDTVAARVLDAYLAAAEDRTRDALVAVIRSLPAARTTQLLDRLDQRAREQLRAVEAPVDTDHRAALCTVAARAQRRVVEAIGADREQPMLTRLLYEALFEPRPTRRFHAVSVLQAVPYVRQVVEVVTRLAHAARDDEVRRAAVRAVLNLGHLRSPDTVLRLVRSDDEQMRRAGLVASAHCQLPLDRELLAPLIAADGPLRSTATYAAGMTGHPLVAELAADPAADPAVRTAAQWWRRAGTAVLD</sequence>
<evidence type="ECO:0000313" key="2">
    <source>
        <dbReference type="EMBL" id="GIL24962.1"/>
    </source>
</evidence>
<dbReference type="RefSeq" id="WP_207122569.1">
    <property type="nucleotide sequence ID" value="NZ_BOPO01000002.1"/>
</dbReference>
<dbReference type="InterPro" id="IPR011989">
    <property type="entry name" value="ARM-like"/>
</dbReference>
<accession>A0A8J4A9D6</accession>
<evidence type="ECO:0008006" key="4">
    <source>
        <dbReference type="Google" id="ProtNLM"/>
    </source>
</evidence>
<evidence type="ECO:0000313" key="3">
    <source>
        <dbReference type="Proteomes" id="UP000614996"/>
    </source>
</evidence>
<reference evidence="3" key="1">
    <citation type="journal article" date="2021" name="Int. J. Syst. Evol. Microbiol.">
        <title>Actinocatenispora comari sp. nov., an endophytic actinomycete isolated from aerial parts of Comarum salesowianum.</title>
        <authorList>
            <person name="Oyunbileg N."/>
            <person name="Iizaka Y."/>
            <person name="Hamada M."/>
            <person name="Davaapurev B.O."/>
            <person name="Fukumoto A."/>
            <person name="Tsetseg B."/>
            <person name="Kato F."/>
            <person name="Tamura T."/>
            <person name="Batkhuu J."/>
            <person name="Anzai Y."/>
        </authorList>
    </citation>
    <scope>NUCLEOTIDE SEQUENCE [LARGE SCALE GENOMIC DNA]</scope>
    <source>
        <strain evidence="3">NUM-2625</strain>
    </source>
</reference>
<gene>
    <name evidence="2" type="ORF">NUM_02170</name>
</gene>
<dbReference type="AlphaFoldDB" id="A0A8J4A9D6"/>
<dbReference type="Proteomes" id="UP000614996">
    <property type="component" value="Unassembled WGS sequence"/>
</dbReference>
<evidence type="ECO:0000256" key="1">
    <source>
        <dbReference type="SAM" id="MobiDB-lite"/>
    </source>
</evidence>
<dbReference type="InterPro" id="IPR016024">
    <property type="entry name" value="ARM-type_fold"/>
</dbReference>
<feature type="region of interest" description="Disordered" evidence="1">
    <location>
        <begin position="1"/>
        <end position="23"/>
    </location>
</feature>
<dbReference type="SUPFAM" id="SSF48371">
    <property type="entry name" value="ARM repeat"/>
    <property type="match status" value="1"/>
</dbReference>
<dbReference type="EMBL" id="BOPO01000002">
    <property type="protein sequence ID" value="GIL24962.1"/>
    <property type="molecule type" value="Genomic_DNA"/>
</dbReference>
<name>A0A8J4A9D6_9ACTN</name>
<protein>
    <recommendedName>
        <fullName evidence="4">HEAT repeat domain-containing protein</fullName>
    </recommendedName>
</protein>
<keyword evidence="3" id="KW-1185">Reference proteome</keyword>
<comment type="caution">
    <text evidence="2">The sequence shown here is derived from an EMBL/GenBank/DDBJ whole genome shotgun (WGS) entry which is preliminary data.</text>
</comment>
<organism evidence="2 3">
    <name type="scientific">Actinocatenispora comari</name>
    <dbReference type="NCBI Taxonomy" id="2807577"/>
    <lineage>
        <taxon>Bacteria</taxon>
        <taxon>Bacillati</taxon>
        <taxon>Actinomycetota</taxon>
        <taxon>Actinomycetes</taxon>
        <taxon>Micromonosporales</taxon>
        <taxon>Micromonosporaceae</taxon>
        <taxon>Actinocatenispora</taxon>
    </lineage>
</organism>
<dbReference type="Gene3D" id="1.25.10.10">
    <property type="entry name" value="Leucine-rich Repeat Variant"/>
    <property type="match status" value="1"/>
</dbReference>
<proteinExistence type="predicted"/>